<proteinExistence type="predicted"/>
<keyword evidence="2" id="KW-1185">Reference proteome</keyword>
<sequence length="31" mass="3496">MDFLPHQQHLNLLSFQPQTIGYGSFHGGVLI</sequence>
<dbReference type="Proteomes" id="UP000187203">
    <property type="component" value="Unassembled WGS sequence"/>
</dbReference>
<gene>
    <name evidence="1" type="ORF">COLO4_25613</name>
</gene>
<name>A0A1R3I112_9ROSI</name>
<accession>A0A1R3I112</accession>
<reference evidence="2" key="1">
    <citation type="submission" date="2013-09" db="EMBL/GenBank/DDBJ databases">
        <title>Corchorus olitorius genome sequencing.</title>
        <authorList>
            <person name="Alam M."/>
            <person name="Haque M.S."/>
            <person name="Islam M.S."/>
            <person name="Emdad E.M."/>
            <person name="Islam M.M."/>
            <person name="Ahmed B."/>
            <person name="Halim A."/>
            <person name="Hossen Q.M.M."/>
            <person name="Hossain M.Z."/>
            <person name="Ahmed R."/>
            <person name="Khan M.M."/>
            <person name="Islam R."/>
            <person name="Rashid M.M."/>
            <person name="Khan S.A."/>
            <person name="Rahman M.S."/>
            <person name="Alam M."/>
            <person name="Yahiya A.S."/>
            <person name="Khan M.S."/>
            <person name="Azam M.S."/>
            <person name="Haque T."/>
            <person name="Lashkar M.Z.H."/>
            <person name="Akhand A.I."/>
            <person name="Morshed G."/>
            <person name="Roy S."/>
            <person name="Uddin K.S."/>
            <person name="Rabeya T."/>
            <person name="Hossain A.S."/>
            <person name="Chowdhury A."/>
            <person name="Snigdha A.R."/>
            <person name="Mortoza M.S."/>
            <person name="Matin S.A."/>
            <person name="Hoque S.M.E."/>
            <person name="Islam M.K."/>
            <person name="Roy D.K."/>
            <person name="Haider R."/>
            <person name="Moosa M.M."/>
            <person name="Elias S.M."/>
            <person name="Hasan A.M."/>
            <person name="Jahan S."/>
            <person name="Shafiuddin M."/>
            <person name="Mahmood N."/>
            <person name="Shommy N.S."/>
        </authorList>
    </citation>
    <scope>NUCLEOTIDE SEQUENCE [LARGE SCALE GENOMIC DNA]</scope>
    <source>
        <strain evidence="2">cv. O-4</strain>
    </source>
</reference>
<dbReference type="EMBL" id="AWUE01019098">
    <property type="protein sequence ID" value="OMO76285.1"/>
    <property type="molecule type" value="Genomic_DNA"/>
</dbReference>
<protein>
    <submittedName>
        <fullName evidence="1">Uncharacterized protein</fullName>
    </submittedName>
</protein>
<comment type="caution">
    <text evidence="1">The sequence shown here is derived from an EMBL/GenBank/DDBJ whole genome shotgun (WGS) entry which is preliminary data.</text>
</comment>
<evidence type="ECO:0000313" key="2">
    <source>
        <dbReference type="Proteomes" id="UP000187203"/>
    </source>
</evidence>
<organism evidence="1 2">
    <name type="scientific">Corchorus olitorius</name>
    <dbReference type="NCBI Taxonomy" id="93759"/>
    <lineage>
        <taxon>Eukaryota</taxon>
        <taxon>Viridiplantae</taxon>
        <taxon>Streptophyta</taxon>
        <taxon>Embryophyta</taxon>
        <taxon>Tracheophyta</taxon>
        <taxon>Spermatophyta</taxon>
        <taxon>Magnoliopsida</taxon>
        <taxon>eudicotyledons</taxon>
        <taxon>Gunneridae</taxon>
        <taxon>Pentapetalae</taxon>
        <taxon>rosids</taxon>
        <taxon>malvids</taxon>
        <taxon>Malvales</taxon>
        <taxon>Malvaceae</taxon>
        <taxon>Grewioideae</taxon>
        <taxon>Apeibeae</taxon>
        <taxon>Corchorus</taxon>
    </lineage>
</organism>
<dbReference type="AlphaFoldDB" id="A0A1R3I112"/>
<evidence type="ECO:0000313" key="1">
    <source>
        <dbReference type="EMBL" id="OMO76285.1"/>
    </source>
</evidence>